<dbReference type="InterPro" id="IPR018482">
    <property type="entry name" value="Znf-C4H2"/>
</dbReference>
<evidence type="ECO:0000256" key="4">
    <source>
        <dbReference type="SAM" id="MobiDB-lite"/>
    </source>
</evidence>
<sequence length="229" mass="24860">MYQQFSVASSSDYAPHATTTTSAATAAAPKSQPLVATGDWTTELVQLAKTAELKKHSLTLQLHTANIVAAHNTLEQKDKAIQDIKEQKNRLDSERVRLLNALAEINADRDKVDLLEASITRECADLRQQIQTLQDGEYAVAKRDVDRLRVELGQPPLPPLQTKLDEKTSQYLRDRRVTGEKRTVTDSPTDIPPVTTKRPRGRPKGSKNRVGKAGGNAASGSASATAGAA</sequence>
<dbReference type="PANTHER" id="PTHR31058">
    <property type="entry name" value="ZINC FINGER C4H2 DOMAIN-CONTAINING PROTEIN"/>
    <property type="match status" value="1"/>
</dbReference>
<evidence type="ECO:0000256" key="2">
    <source>
        <dbReference type="ARBA" id="ARBA00023242"/>
    </source>
</evidence>
<proteinExistence type="predicted"/>
<dbReference type="GO" id="GO:0005634">
    <property type="term" value="C:nucleus"/>
    <property type="evidence" value="ECO:0007669"/>
    <property type="project" value="UniProtKB-SubCell"/>
</dbReference>
<dbReference type="InParanoid" id="A0A1B7N9Q6"/>
<dbReference type="OrthoDB" id="20865at2759"/>
<dbReference type="PROSITE" id="PS00354">
    <property type="entry name" value="HMGI_Y"/>
    <property type="match status" value="1"/>
</dbReference>
<dbReference type="InterPro" id="IPR000637">
    <property type="entry name" value="HMGI/Y_DNA-bd_CS"/>
</dbReference>
<feature type="region of interest" description="Disordered" evidence="4">
    <location>
        <begin position="175"/>
        <end position="229"/>
    </location>
</feature>
<protein>
    <submittedName>
        <fullName evidence="5">Uncharacterized protein</fullName>
    </submittedName>
</protein>
<feature type="coiled-coil region" evidence="3">
    <location>
        <begin position="67"/>
        <end position="108"/>
    </location>
</feature>
<reference evidence="5 6" key="1">
    <citation type="submission" date="2016-06" db="EMBL/GenBank/DDBJ databases">
        <title>Comparative genomics of the ectomycorrhizal sister species Rhizopogon vinicolor and Rhizopogon vesiculosus (Basidiomycota: Boletales) reveals a divergence of the mating type B locus.</title>
        <authorList>
            <consortium name="DOE Joint Genome Institute"/>
            <person name="Mujic A.B."/>
            <person name="Kuo A."/>
            <person name="Tritt A."/>
            <person name="Lipzen A."/>
            <person name="Chen C."/>
            <person name="Johnson J."/>
            <person name="Sharma A."/>
            <person name="Barry K."/>
            <person name="Grigoriev I.V."/>
            <person name="Spatafora J.W."/>
        </authorList>
    </citation>
    <scope>NUCLEOTIDE SEQUENCE [LARGE SCALE GENOMIC DNA]</scope>
    <source>
        <strain evidence="5 6">AM-OR11-026</strain>
    </source>
</reference>
<dbReference type="GO" id="GO:0006355">
    <property type="term" value="P:regulation of DNA-templated transcription"/>
    <property type="evidence" value="ECO:0007669"/>
    <property type="project" value="InterPro"/>
</dbReference>
<keyword evidence="2" id="KW-0539">Nucleus</keyword>
<gene>
    <name evidence="5" type="ORF">K503DRAFT_790709</name>
</gene>
<evidence type="ECO:0000256" key="1">
    <source>
        <dbReference type="ARBA" id="ARBA00004123"/>
    </source>
</evidence>
<dbReference type="EMBL" id="KV448177">
    <property type="protein sequence ID" value="OAX41558.1"/>
    <property type="molecule type" value="Genomic_DNA"/>
</dbReference>
<evidence type="ECO:0000256" key="3">
    <source>
        <dbReference type="SAM" id="Coils"/>
    </source>
</evidence>
<keyword evidence="6" id="KW-1185">Reference proteome</keyword>
<comment type="subcellular location">
    <subcellularLocation>
        <location evidence="1">Nucleus</location>
    </subcellularLocation>
</comment>
<dbReference type="PANTHER" id="PTHR31058:SF2">
    <property type="entry name" value="ZINC FINGER C4H2 DOMAIN-CONTAINING PROTEIN"/>
    <property type="match status" value="1"/>
</dbReference>
<dbReference type="Proteomes" id="UP000092154">
    <property type="component" value="Unassembled WGS sequence"/>
</dbReference>
<feature type="compositionally biased region" description="Basic and acidic residues" evidence="4">
    <location>
        <begin position="175"/>
        <end position="184"/>
    </location>
</feature>
<feature type="compositionally biased region" description="Basic residues" evidence="4">
    <location>
        <begin position="197"/>
        <end position="210"/>
    </location>
</feature>
<name>A0A1B7N9Q6_9AGAM</name>
<evidence type="ECO:0000313" key="5">
    <source>
        <dbReference type="EMBL" id="OAX41558.1"/>
    </source>
</evidence>
<accession>A0A1B7N9Q6</accession>
<organism evidence="5 6">
    <name type="scientific">Rhizopogon vinicolor AM-OR11-026</name>
    <dbReference type="NCBI Taxonomy" id="1314800"/>
    <lineage>
        <taxon>Eukaryota</taxon>
        <taxon>Fungi</taxon>
        <taxon>Dikarya</taxon>
        <taxon>Basidiomycota</taxon>
        <taxon>Agaricomycotina</taxon>
        <taxon>Agaricomycetes</taxon>
        <taxon>Agaricomycetidae</taxon>
        <taxon>Boletales</taxon>
        <taxon>Suillineae</taxon>
        <taxon>Rhizopogonaceae</taxon>
        <taxon>Rhizopogon</taxon>
    </lineage>
</organism>
<feature type="compositionally biased region" description="Low complexity" evidence="4">
    <location>
        <begin position="215"/>
        <end position="229"/>
    </location>
</feature>
<dbReference type="AlphaFoldDB" id="A0A1B7N9Q6"/>
<evidence type="ECO:0000313" key="6">
    <source>
        <dbReference type="Proteomes" id="UP000092154"/>
    </source>
</evidence>
<keyword evidence="3" id="KW-0175">Coiled coil</keyword>